<reference evidence="2" key="1">
    <citation type="submission" date="2019-08" db="EMBL/GenBank/DDBJ databases">
        <authorList>
            <person name="Kucharzyk K."/>
            <person name="Murdoch R.W."/>
            <person name="Higgins S."/>
            <person name="Loffler F."/>
        </authorList>
    </citation>
    <scope>NUCLEOTIDE SEQUENCE</scope>
</reference>
<evidence type="ECO:0000256" key="1">
    <source>
        <dbReference type="ARBA" id="ARBA00022729"/>
    </source>
</evidence>
<dbReference type="AlphaFoldDB" id="A0A645F0N1"/>
<dbReference type="EMBL" id="VSSQ01052946">
    <property type="protein sequence ID" value="MPN06989.1"/>
    <property type="molecule type" value="Genomic_DNA"/>
</dbReference>
<evidence type="ECO:0008006" key="3">
    <source>
        <dbReference type="Google" id="ProtNLM"/>
    </source>
</evidence>
<dbReference type="PANTHER" id="PTHR46580:SF2">
    <property type="entry name" value="MAM DOMAIN-CONTAINING PROTEIN"/>
    <property type="match status" value="1"/>
</dbReference>
<organism evidence="2">
    <name type="scientific">bioreactor metagenome</name>
    <dbReference type="NCBI Taxonomy" id="1076179"/>
    <lineage>
        <taxon>unclassified sequences</taxon>
        <taxon>metagenomes</taxon>
        <taxon>ecological metagenomes</taxon>
    </lineage>
</organism>
<dbReference type="InterPro" id="IPR028994">
    <property type="entry name" value="Integrin_alpha_N"/>
</dbReference>
<proteinExistence type="predicted"/>
<evidence type="ECO:0000313" key="2">
    <source>
        <dbReference type="EMBL" id="MPN06989.1"/>
    </source>
</evidence>
<dbReference type="SUPFAM" id="SSF69318">
    <property type="entry name" value="Integrin alpha N-terminal domain"/>
    <property type="match status" value="1"/>
</dbReference>
<comment type="caution">
    <text evidence="2">The sequence shown here is derived from an EMBL/GenBank/DDBJ whole genome shotgun (WGS) entry which is preliminary data.</text>
</comment>
<gene>
    <name evidence="2" type="ORF">SDC9_154246</name>
</gene>
<protein>
    <recommendedName>
        <fullName evidence="3">FG-GAP repeat protein</fullName>
    </recommendedName>
</protein>
<dbReference type="InterPro" id="IPR013517">
    <property type="entry name" value="FG-GAP"/>
</dbReference>
<dbReference type="PANTHER" id="PTHR46580">
    <property type="entry name" value="SENSOR KINASE-RELATED"/>
    <property type="match status" value="1"/>
</dbReference>
<accession>A0A645F0N1</accession>
<sequence length="265" mass="28364">MNGDGKPDIVLQEASTKQLYVWYMNGVNRTGGAYLNPKTVSNNWRVAAAADFNADGKTDILLQEHSTRQLYVWYMNGVNRTGGTYLNPKTVSNSWKVVGAADMNADGKADIVLQEASTKQLYVWYMNGVNRTGGAFLNPKTVSGNWKVVAVQDMNADGKPDLVLQEFTTKQMYVWYMNGINRTGGAFLNPKTIGGAWRAVGGNGAWVTVAASASSAMMDTPNGTDDARTAEASASGSKQAGCNAGTGLIAALLLLPLLPAGLRRK</sequence>
<keyword evidence="1" id="KW-0732">Signal</keyword>
<dbReference type="Gene3D" id="2.130.10.130">
    <property type="entry name" value="Integrin alpha, N-terminal"/>
    <property type="match status" value="1"/>
</dbReference>
<name>A0A645F0N1_9ZZZZ</name>
<dbReference type="Pfam" id="PF13517">
    <property type="entry name" value="FG-GAP_3"/>
    <property type="match status" value="2"/>
</dbReference>